<dbReference type="InterPro" id="IPR009003">
    <property type="entry name" value="Peptidase_S1_PA"/>
</dbReference>
<feature type="chain" id="PRO_5046218778" evidence="4">
    <location>
        <begin position="24"/>
        <end position="280"/>
    </location>
</feature>
<dbReference type="PANTHER" id="PTHR24256">
    <property type="entry name" value="TRYPTASE-RELATED"/>
    <property type="match status" value="1"/>
</dbReference>
<evidence type="ECO:0000256" key="3">
    <source>
        <dbReference type="RuleBase" id="RU363034"/>
    </source>
</evidence>
<dbReference type="CDD" id="cd00190">
    <property type="entry name" value="Tryp_SPc"/>
    <property type="match status" value="1"/>
</dbReference>
<dbReference type="GeneID" id="121502861"/>
<dbReference type="InterPro" id="IPR001314">
    <property type="entry name" value="Peptidase_S1A"/>
</dbReference>
<dbReference type="Proteomes" id="UP001652661">
    <property type="component" value="Chromosome 2R"/>
</dbReference>
<organism evidence="6 7">
    <name type="scientific">Drosophila kikkawai</name>
    <name type="common">Fruit fly</name>
    <dbReference type="NCBI Taxonomy" id="30033"/>
    <lineage>
        <taxon>Eukaryota</taxon>
        <taxon>Metazoa</taxon>
        <taxon>Ecdysozoa</taxon>
        <taxon>Arthropoda</taxon>
        <taxon>Hexapoda</taxon>
        <taxon>Insecta</taxon>
        <taxon>Pterygota</taxon>
        <taxon>Neoptera</taxon>
        <taxon>Endopterygota</taxon>
        <taxon>Diptera</taxon>
        <taxon>Brachycera</taxon>
        <taxon>Muscomorpha</taxon>
        <taxon>Ephydroidea</taxon>
        <taxon>Drosophilidae</taxon>
        <taxon>Drosophila</taxon>
        <taxon>Sophophora</taxon>
    </lineage>
</organism>
<evidence type="ECO:0000256" key="4">
    <source>
        <dbReference type="SAM" id="SignalP"/>
    </source>
</evidence>
<keyword evidence="4" id="KW-0732">Signal</keyword>
<keyword evidence="3" id="KW-0720">Serine protease</keyword>
<reference evidence="7" key="2">
    <citation type="submission" date="2025-08" db="UniProtKB">
        <authorList>
            <consortium name="RefSeq"/>
        </authorList>
    </citation>
    <scope>IDENTIFICATION</scope>
    <source>
        <strain evidence="7">14028-0561.14</strain>
        <tissue evidence="7">Whole fly</tissue>
    </source>
</reference>
<accession>A0ABM3C7K8</accession>
<keyword evidence="3" id="KW-0378">Hydrolase</keyword>
<keyword evidence="1" id="KW-1015">Disulfide bond</keyword>
<feature type="domain" description="Peptidase S1" evidence="5">
    <location>
        <begin position="42"/>
        <end position="276"/>
    </location>
</feature>
<keyword evidence="3 7" id="KW-0645">Protease</keyword>
<reference evidence="6" key="1">
    <citation type="submission" date="2025-05" db="UniProtKB">
        <authorList>
            <consortium name="RefSeq"/>
        </authorList>
    </citation>
    <scope>NUCLEOTIDE SEQUENCE [LARGE SCALE GENOMIC DNA]</scope>
    <source>
        <strain evidence="6">14028-0561.14</strain>
    </source>
</reference>
<evidence type="ECO:0000259" key="5">
    <source>
        <dbReference type="PROSITE" id="PS50240"/>
    </source>
</evidence>
<evidence type="ECO:0000256" key="2">
    <source>
        <dbReference type="ARBA" id="ARBA00024195"/>
    </source>
</evidence>
<dbReference type="InterPro" id="IPR033116">
    <property type="entry name" value="TRYPSIN_SER"/>
</dbReference>
<evidence type="ECO:0000313" key="7">
    <source>
        <dbReference type="RefSeq" id="XP_041632747.1"/>
    </source>
</evidence>
<evidence type="ECO:0000313" key="6">
    <source>
        <dbReference type="Proteomes" id="UP001652661"/>
    </source>
</evidence>
<dbReference type="PROSITE" id="PS00134">
    <property type="entry name" value="TRYPSIN_HIS"/>
    <property type="match status" value="1"/>
</dbReference>
<dbReference type="SUPFAM" id="SSF50494">
    <property type="entry name" value="Trypsin-like serine proteases"/>
    <property type="match status" value="1"/>
</dbReference>
<dbReference type="InterPro" id="IPR051487">
    <property type="entry name" value="Ser/Thr_Proteases_Immune/Dev"/>
</dbReference>
<name>A0ABM3C7K8_DROKI</name>
<dbReference type="InterPro" id="IPR001254">
    <property type="entry name" value="Trypsin_dom"/>
</dbReference>
<protein>
    <submittedName>
        <fullName evidence="7">CLIP domain-containing serine protease B9</fullName>
    </submittedName>
</protein>
<dbReference type="InterPro" id="IPR018114">
    <property type="entry name" value="TRYPSIN_HIS"/>
</dbReference>
<dbReference type="GO" id="GO:0008233">
    <property type="term" value="F:peptidase activity"/>
    <property type="evidence" value="ECO:0007669"/>
    <property type="project" value="UniProtKB-KW"/>
</dbReference>
<proteinExistence type="inferred from homology"/>
<dbReference type="PROSITE" id="PS00135">
    <property type="entry name" value="TRYPSIN_SER"/>
    <property type="match status" value="1"/>
</dbReference>
<dbReference type="PROSITE" id="PS50240">
    <property type="entry name" value="TRYPSIN_DOM"/>
    <property type="match status" value="1"/>
</dbReference>
<feature type="signal peptide" evidence="4">
    <location>
        <begin position="1"/>
        <end position="23"/>
    </location>
</feature>
<dbReference type="Pfam" id="PF00089">
    <property type="entry name" value="Trypsin"/>
    <property type="match status" value="1"/>
</dbReference>
<dbReference type="Gene3D" id="2.40.10.10">
    <property type="entry name" value="Trypsin-like serine proteases"/>
    <property type="match status" value="2"/>
</dbReference>
<comment type="similarity">
    <text evidence="2">Belongs to the peptidase S1 family. CLIP subfamily.</text>
</comment>
<dbReference type="GO" id="GO:0006508">
    <property type="term" value="P:proteolysis"/>
    <property type="evidence" value="ECO:0007669"/>
    <property type="project" value="UniProtKB-KW"/>
</dbReference>
<evidence type="ECO:0000256" key="1">
    <source>
        <dbReference type="ARBA" id="ARBA00023157"/>
    </source>
</evidence>
<gene>
    <name evidence="7" type="primary">LOC121502861</name>
</gene>
<dbReference type="RefSeq" id="XP_041632747.1">
    <property type="nucleotide sequence ID" value="XM_041776813.2"/>
</dbReference>
<dbReference type="SMART" id="SM00020">
    <property type="entry name" value="Tryp_SPc"/>
    <property type="match status" value="1"/>
</dbReference>
<keyword evidence="6" id="KW-1185">Reference proteome</keyword>
<dbReference type="InterPro" id="IPR043504">
    <property type="entry name" value="Peptidase_S1_PA_chymotrypsin"/>
</dbReference>
<dbReference type="PRINTS" id="PR00722">
    <property type="entry name" value="CHYMOTRYPSIN"/>
</dbReference>
<sequence>MKIIAGCFAIYTCLTWLSKYSLGQFLDNNCGYTVPLPPQSRVYGGRNAIIGSSPWMAYLIYNSAFHCGGTLITRKYILTAAHCIANNLKVRLGEYDTKTEIDCTRDGCIPKYKEYDVSRAIIHANYSYQLGSSHDIGLLKLAGTVSYEIHIRPVCILLNPARAAYNPTFVATGWGKTDINTIATVLQVATLRKLNSSECNSVLRTSLTWGQFCAGHNHADTCEGDSGGPLVQMLFNGYIRRTVQFGIVSYGHYLCRGPGVYTDVMAFTEWIRKGILLNGN</sequence>